<protein>
    <submittedName>
        <fullName evidence="1">Uncharacterized protein</fullName>
    </submittedName>
</protein>
<dbReference type="EMBL" id="VSWC01000041">
    <property type="protein sequence ID" value="KAA1104037.1"/>
    <property type="molecule type" value="Genomic_DNA"/>
</dbReference>
<sequence length="57" mass="6325">MGRLDVRGQSIRRLKGIGSNLCAKTFSAMMAIRGDPRIGNRRYRPDIRDAIAPALVL</sequence>
<name>A0A5B0PQQ7_PUCGR</name>
<reference evidence="1 2" key="1">
    <citation type="submission" date="2019-05" db="EMBL/GenBank/DDBJ databases">
        <title>Emergence of the Ug99 lineage of the wheat stem rust pathogen through somatic hybridization.</title>
        <authorList>
            <person name="Li F."/>
            <person name="Upadhyaya N.M."/>
            <person name="Sperschneider J."/>
            <person name="Matny O."/>
            <person name="Nguyen-Phuc H."/>
            <person name="Mago R."/>
            <person name="Raley C."/>
            <person name="Miller M.E."/>
            <person name="Silverstein K.A.T."/>
            <person name="Henningsen E."/>
            <person name="Hirsch C.D."/>
            <person name="Visser B."/>
            <person name="Pretorius Z.A."/>
            <person name="Steffenson B.J."/>
            <person name="Schwessinger B."/>
            <person name="Dodds P.N."/>
            <person name="Figueroa M."/>
        </authorList>
    </citation>
    <scope>NUCLEOTIDE SEQUENCE [LARGE SCALE GENOMIC DNA]</scope>
    <source>
        <strain evidence="1">21-0</strain>
    </source>
</reference>
<proteinExistence type="predicted"/>
<accession>A0A5B0PQQ7</accession>
<gene>
    <name evidence="1" type="ORF">PGT21_008255</name>
</gene>
<evidence type="ECO:0000313" key="2">
    <source>
        <dbReference type="Proteomes" id="UP000324748"/>
    </source>
</evidence>
<dbReference type="AlphaFoldDB" id="A0A5B0PQQ7"/>
<dbReference type="Proteomes" id="UP000324748">
    <property type="component" value="Unassembled WGS sequence"/>
</dbReference>
<comment type="caution">
    <text evidence="1">The sequence shown here is derived from an EMBL/GenBank/DDBJ whole genome shotgun (WGS) entry which is preliminary data.</text>
</comment>
<evidence type="ECO:0000313" key="1">
    <source>
        <dbReference type="EMBL" id="KAA1104037.1"/>
    </source>
</evidence>
<keyword evidence="2" id="KW-1185">Reference proteome</keyword>
<organism evidence="1 2">
    <name type="scientific">Puccinia graminis f. sp. tritici</name>
    <dbReference type="NCBI Taxonomy" id="56615"/>
    <lineage>
        <taxon>Eukaryota</taxon>
        <taxon>Fungi</taxon>
        <taxon>Dikarya</taxon>
        <taxon>Basidiomycota</taxon>
        <taxon>Pucciniomycotina</taxon>
        <taxon>Pucciniomycetes</taxon>
        <taxon>Pucciniales</taxon>
        <taxon>Pucciniaceae</taxon>
        <taxon>Puccinia</taxon>
    </lineage>
</organism>